<gene>
    <name evidence="1" type="ORF">XELAEV_18043276mg</name>
</gene>
<organism evidence="1 2">
    <name type="scientific">Xenopus laevis</name>
    <name type="common">African clawed frog</name>
    <dbReference type="NCBI Taxonomy" id="8355"/>
    <lineage>
        <taxon>Eukaryota</taxon>
        <taxon>Metazoa</taxon>
        <taxon>Chordata</taxon>
        <taxon>Craniata</taxon>
        <taxon>Vertebrata</taxon>
        <taxon>Euteleostomi</taxon>
        <taxon>Amphibia</taxon>
        <taxon>Batrachia</taxon>
        <taxon>Anura</taxon>
        <taxon>Pipoidea</taxon>
        <taxon>Pipidae</taxon>
        <taxon>Xenopodinae</taxon>
        <taxon>Xenopus</taxon>
        <taxon>Xenopus</taxon>
    </lineage>
</organism>
<name>A0A974H2A7_XENLA</name>
<dbReference type="EMBL" id="CM004482">
    <property type="protein sequence ID" value="OCT62192.1"/>
    <property type="molecule type" value="Genomic_DNA"/>
</dbReference>
<evidence type="ECO:0000313" key="2">
    <source>
        <dbReference type="Proteomes" id="UP000694892"/>
    </source>
</evidence>
<sequence length="66" mass="7573">MKRAGMIYELAVAAVQGSTGICNIYLWTEMHPGHTRQFHDCWGITHVCFKHPITKYDNNAQLYCSN</sequence>
<accession>A0A974H2A7</accession>
<dbReference type="Proteomes" id="UP000694892">
    <property type="component" value="Chromosome 9_10L"/>
</dbReference>
<dbReference type="AlphaFoldDB" id="A0A974H2A7"/>
<proteinExistence type="predicted"/>
<reference evidence="2" key="1">
    <citation type="journal article" date="2016" name="Nature">
        <title>Genome evolution in the allotetraploid frog Xenopus laevis.</title>
        <authorList>
            <person name="Session A.M."/>
            <person name="Uno Y."/>
            <person name="Kwon T."/>
            <person name="Chapman J.A."/>
            <person name="Toyoda A."/>
            <person name="Takahashi S."/>
            <person name="Fukui A."/>
            <person name="Hikosaka A."/>
            <person name="Suzuki A."/>
            <person name="Kondo M."/>
            <person name="van Heeringen S.J."/>
            <person name="Quigley I."/>
            <person name="Heinz S."/>
            <person name="Ogino H."/>
            <person name="Ochi H."/>
            <person name="Hellsten U."/>
            <person name="Lyons J.B."/>
            <person name="Simakov O."/>
            <person name="Putnam N."/>
            <person name="Stites J."/>
            <person name="Kuroki Y."/>
            <person name="Tanaka T."/>
            <person name="Michiue T."/>
            <person name="Watanabe M."/>
            <person name="Bogdanovic O."/>
            <person name="Lister R."/>
            <person name="Georgiou G."/>
            <person name="Paranjpe S.S."/>
            <person name="van Kruijsbergen I."/>
            <person name="Shu S."/>
            <person name="Carlson J."/>
            <person name="Kinoshita T."/>
            <person name="Ohta Y."/>
            <person name="Mawaribuchi S."/>
            <person name="Jenkins J."/>
            <person name="Grimwood J."/>
            <person name="Schmutz J."/>
            <person name="Mitros T."/>
            <person name="Mozaffari S.V."/>
            <person name="Suzuki Y."/>
            <person name="Haramoto Y."/>
            <person name="Yamamoto T.S."/>
            <person name="Takagi C."/>
            <person name="Heald R."/>
            <person name="Miller K."/>
            <person name="Haudenschild C."/>
            <person name="Kitzman J."/>
            <person name="Nakayama T."/>
            <person name="Izutsu Y."/>
            <person name="Robert J."/>
            <person name="Fortriede J."/>
            <person name="Burns K."/>
            <person name="Lotay V."/>
            <person name="Karimi K."/>
            <person name="Yasuoka Y."/>
            <person name="Dichmann D.S."/>
            <person name="Flajnik M.F."/>
            <person name="Houston D.W."/>
            <person name="Shendure J."/>
            <person name="DuPasquier L."/>
            <person name="Vize P.D."/>
            <person name="Zorn A.M."/>
            <person name="Ito M."/>
            <person name="Marcotte E.M."/>
            <person name="Wallingford J.B."/>
            <person name="Ito Y."/>
            <person name="Asashima M."/>
            <person name="Ueno N."/>
            <person name="Matsuda Y."/>
            <person name="Veenstra G.J."/>
            <person name="Fujiyama A."/>
            <person name="Harland R.M."/>
            <person name="Taira M."/>
            <person name="Rokhsar D.S."/>
        </authorList>
    </citation>
    <scope>NUCLEOTIDE SEQUENCE [LARGE SCALE GENOMIC DNA]</scope>
    <source>
        <strain evidence="2">J</strain>
    </source>
</reference>
<evidence type="ECO:0000313" key="1">
    <source>
        <dbReference type="EMBL" id="OCT62192.1"/>
    </source>
</evidence>
<protein>
    <submittedName>
        <fullName evidence="1">Uncharacterized protein</fullName>
    </submittedName>
</protein>